<organism evidence="2 3">
    <name type="scientific">Gandjariella thermophila</name>
    <dbReference type="NCBI Taxonomy" id="1931992"/>
    <lineage>
        <taxon>Bacteria</taxon>
        <taxon>Bacillati</taxon>
        <taxon>Actinomycetota</taxon>
        <taxon>Actinomycetes</taxon>
        <taxon>Pseudonocardiales</taxon>
        <taxon>Pseudonocardiaceae</taxon>
        <taxon>Gandjariella</taxon>
    </lineage>
</organism>
<protein>
    <submittedName>
        <fullName evidence="2">Uncharacterized protein</fullName>
    </submittedName>
</protein>
<reference evidence="3" key="1">
    <citation type="submission" date="2019-04" db="EMBL/GenBank/DDBJ databases">
        <title>Draft genome sequence of Pseudonocardiaceae bacterium SL3-2-4.</title>
        <authorList>
            <person name="Ningsih F."/>
            <person name="Yokota A."/>
            <person name="Sakai Y."/>
            <person name="Nanatani K."/>
            <person name="Yabe S."/>
            <person name="Oetari A."/>
            <person name="Sjamsuridzal W."/>
        </authorList>
    </citation>
    <scope>NUCLEOTIDE SEQUENCE [LARGE SCALE GENOMIC DNA]</scope>
    <source>
        <strain evidence="3">SL3-2-4</strain>
    </source>
</reference>
<feature type="region of interest" description="Disordered" evidence="1">
    <location>
        <begin position="47"/>
        <end position="73"/>
    </location>
</feature>
<gene>
    <name evidence="2" type="ORF">GTS_33270</name>
</gene>
<evidence type="ECO:0000256" key="1">
    <source>
        <dbReference type="SAM" id="MobiDB-lite"/>
    </source>
</evidence>
<accession>A0A4D4J845</accession>
<keyword evidence="3" id="KW-1185">Reference proteome</keyword>
<dbReference type="AlphaFoldDB" id="A0A4D4J845"/>
<dbReference type="Proteomes" id="UP000298860">
    <property type="component" value="Unassembled WGS sequence"/>
</dbReference>
<comment type="caution">
    <text evidence="2">The sequence shown here is derived from an EMBL/GenBank/DDBJ whole genome shotgun (WGS) entry which is preliminary data.</text>
</comment>
<evidence type="ECO:0000313" key="2">
    <source>
        <dbReference type="EMBL" id="GDY31694.1"/>
    </source>
</evidence>
<dbReference type="RefSeq" id="WP_137814748.1">
    <property type="nucleotide sequence ID" value="NZ_BJFL01000016.1"/>
</dbReference>
<name>A0A4D4J845_9PSEU</name>
<proteinExistence type="predicted"/>
<sequence>MTTRDVTALQRLPEVDDAGPAPAHAICIPPTCLITGCRATGGTWTTRADPGKRPIPAPRCGSGGAGTRWGWSR</sequence>
<evidence type="ECO:0000313" key="3">
    <source>
        <dbReference type="Proteomes" id="UP000298860"/>
    </source>
</evidence>
<dbReference type="EMBL" id="BJFL01000016">
    <property type="protein sequence ID" value="GDY31694.1"/>
    <property type="molecule type" value="Genomic_DNA"/>
</dbReference>